<evidence type="ECO:0000313" key="2">
    <source>
        <dbReference type="Proteomes" id="UP001596011"/>
    </source>
</evidence>
<dbReference type="Proteomes" id="UP001596011">
    <property type="component" value="Unassembled WGS sequence"/>
</dbReference>
<evidence type="ECO:0008006" key="3">
    <source>
        <dbReference type="Google" id="ProtNLM"/>
    </source>
</evidence>
<proteinExistence type="predicted"/>
<name>A0ABV9HD62_9MICO</name>
<keyword evidence="2" id="KW-1185">Reference proteome</keyword>
<protein>
    <recommendedName>
        <fullName evidence="3">DUF222 domain-containing protein</fullName>
    </recommendedName>
</protein>
<accession>A0ABV9HD62</accession>
<dbReference type="RefSeq" id="WP_377131984.1">
    <property type="nucleotide sequence ID" value="NZ_JBHSFI010000001.1"/>
</dbReference>
<sequence length="191" mass="19741">MPAERVSAVLEIMQATTGNTLVVAAAEQIDLTEAGGIEQLRQLVAQEVELACIAEWERLSSRERMALARQLGASDEKHVKCAIAAMVGEVCSLPGKLIGDVATAVGDRVAERTGSVIAGKMASKAADRLIANVLLPASPLGPVDQVGLLADVAAVALCPSQQGGNRKRHGAVEECAARLAARTLKEAVGVA</sequence>
<organism evidence="1 2">
    <name type="scientific">Promicromonospora alba</name>
    <dbReference type="NCBI Taxonomy" id="1616110"/>
    <lineage>
        <taxon>Bacteria</taxon>
        <taxon>Bacillati</taxon>
        <taxon>Actinomycetota</taxon>
        <taxon>Actinomycetes</taxon>
        <taxon>Micrococcales</taxon>
        <taxon>Promicromonosporaceae</taxon>
        <taxon>Promicromonospora</taxon>
    </lineage>
</organism>
<reference evidence="2" key="1">
    <citation type="journal article" date="2019" name="Int. J. Syst. Evol. Microbiol.">
        <title>The Global Catalogue of Microorganisms (GCM) 10K type strain sequencing project: providing services to taxonomists for standard genome sequencing and annotation.</title>
        <authorList>
            <consortium name="The Broad Institute Genomics Platform"/>
            <consortium name="The Broad Institute Genome Sequencing Center for Infectious Disease"/>
            <person name="Wu L."/>
            <person name="Ma J."/>
        </authorList>
    </citation>
    <scope>NUCLEOTIDE SEQUENCE [LARGE SCALE GENOMIC DNA]</scope>
    <source>
        <strain evidence="2">CCUG 42722</strain>
    </source>
</reference>
<dbReference type="EMBL" id="JBHSFI010000001">
    <property type="protein sequence ID" value="MFC4627160.1"/>
    <property type="molecule type" value="Genomic_DNA"/>
</dbReference>
<gene>
    <name evidence="1" type="ORF">ACFO6V_02865</name>
</gene>
<comment type="caution">
    <text evidence="1">The sequence shown here is derived from an EMBL/GenBank/DDBJ whole genome shotgun (WGS) entry which is preliminary data.</text>
</comment>
<evidence type="ECO:0000313" key="1">
    <source>
        <dbReference type="EMBL" id="MFC4627160.1"/>
    </source>
</evidence>